<feature type="compositionally biased region" description="Basic and acidic residues" evidence="1">
    <location>
        <begin position="351"/>
        <end position="362"/>
    </location>
</feature>
<protein>
    <submittedName>
        <fullName evidence="2">Uncharacterized protein</fullName>
    </submittedName>
</protein>
<feature type="compositionally biased region" description="Low complexity" evidence="1">
    <location>
        <begin position="420"/>
        <end position="432"/>
    </location>
</feature>
<dbReference type="VEuPathDB" id="FungiDB:PLEOSDRAFT_1098472"/>
<name>A0A067P9A1_PLEO1</name>
<feature type="region of interest" description="Disordered" evidence="1">
    <location>
        <begin position="651"/>
        <end position="676"/>
    </location>
</feature>
<gene>
    <name evidence="2" type="ORF">PLEOSDRAFT_1098472</name>
</gene>
<feature type="compositionally biased region" description="Low complexity" evidence="1">
    <location>
        <begin position="368"/>
        <end position="404"/>
    </location>
</feature>
<organism evidence="2 3">
    <name type="scientific">Pleurotus ostreatus (strain PC15)</name>
    <name type="common">Oyster mushroom</name>
    <dbReference type="NCBI Taxonomy" id="1137138"/>
    <lineage>
        <taxon>Eukaryota</taxon>
        <taxon>Fungi</taxon>
        <taxon>Dikarya</taxon>
        <taxon>Basidiomycota</taxon>
        <taxon>Agaricomycotina</taxon>
        <taxon>Agaricomycetes</taxon>
        <taxon>Agaricomycetidae</taxon>
        <taxon>Agaricales</taxon>
        <taxon>Pleurotineae</taxon>
        <taxon>Pleurotaceae</taxon>
        <taxon>Pleurotus</taxon>
    </lineage>
</organism>
<feature type="compositionally biased region" description="Polar residues" evidence="1">
    <location>
        <begin position="103"/>
        <end position="117"/>
    </location>
</feature>
<proteinExistence type="predicted"/>
<feature type="region of interest" description="Disordered" evidence="1">
    <location>
        <begin position="574"/>
        <end position="597"/>
    </location>
</feature>
<accession>A0A067P9A1</accession>
<dbReference type="HOGENOM" id="CLU_376875_0_0_1"/>
<sequence>MSRFGFATRLSTRAPDLRLVVCIRLFAKIPGPNVSWQAEADSASNPVEAISTPVPPPQTTLAQASRLHAPEGQERSEGPCLSLEFDANMDHDLHDANDGEFQLRSSSPTTQTPAESSTNILSFEVVGGLEAMDIYGEDVDDDVDFDLDALNLAYLDEEAPPPLLPLPAATIDSDSTINTDAASSCNKEILMAFEDPGEEGENGEEDFANATSLRDSPSRPPPSSSASTSGPASASPSKRKRKRNGWIRRKRGRGQRGQSSRAPPAPVSATENMSYEEWSRSVLSSVTGSRRRCGSSHVSSKRADSVAPASTSCDGEIANSKEPEGVGRHGPDWEGKDAAGEGAASMEAPPSDDRKKPSEPLKIRIKIPSSLSLESLLPRLPSSRPNVESPSPSTASTPVVSADVPSSPVLVPVITSTAVPPSFESPEPEVAAGSSPSPDPTPIHLPTPTSTPTSTPAPLPSPIPSYAPRIPITTKRLPAACAGPRCMNLLATELGYVWKMSKLCRVQARRYQHVRKYGDGRQCVRSESEDSRGSGEIDVAIQEKEKDGGDRSVGVEKKSVQFADDDEVFVIEPRAEGNDETGETEVPRRRQSYSNSSRQFIPHLEPSRAMKRFQTVEKLLEMLDEQMKAFLCARNMWVEWRMWIKEGRWPSPDADSGVTVEERRKSPTSREGSGLRTQEINGVAELITDANDIEKPGPYSGRMHANDLDTSRCYASIQAMDVEPPTFVRTSKWTTS</sequence>
<dbReference type="EMBL" id="KL198004">
    <property type="protein sequence ID" value="KDQ32471.1"/>
    <property type="molecule type" value="Genomic_DNA"/>
</dbReference>
<feature type="compositionally biased region" description="Acidic residues" evidence="1">
    <location>
        <begin position="196"/>
        <end position="207"/>
    </location>
</feature>
<evidence type="ECO:0000313" key="3">
    <source>
        <dbReference type="Proteomes" id="UP000027073"/>
    </source>
</evidence>
<feature type="region of interest" description="Disordered" evidence="1">
    <location>
        <begin position="46"/>
        <end position="78"/>
    </location>
</feature>
<dbReference type="InParanoid" id="A0A067P9A1"/>
<dbReference type="Proteomes" id="UP000027073">
    <property type="component" value="Unassembled WGS sequence"/>
</dbReference>
<feature type="region of interest" description="Disordered" evidence="1">
    <location>
        <begin position="196"/>
        <end position="404"/>
    </location>
</feature>
<evidence type="ECO:0000256" key="1">
    <source>
        <dbReference type="SAM" id="MobiDB-lite"/>
    </source>
</evidence>
<feature type="compositionally biased region" description="Basic and acidic residues" evidence="1">
    <location>
        <begin position="319"/>
        <end position="339"/>
    </location>
</feature>
<reference evidence="3" key="1">
    <citation type="journal article" date="2014" name="Proc. Natl. Acad. Sci. U.S.A.">
        <title>Extensive sampling of basidiomycete genomes demonstrates inadequacy of the white-rot/brown-rot paradigm for wood decay fungi.</title>
        <authorList>
            <person name="Riley R."/>
            <person name="Salamov A.A."/>
            <person name="Brown D.W."/>
            <person name="Nagy L.G."/>
            <person name="Floudas D."/>
            <person name="Held B.W."/>
            <person name="Levasseur A."/>
            <person name="Lombard V."/>
            <person name="Morin E."/>
            <person name="Otillar R."/>
            <person name="Lindquist E.A."/>
            <person name="Sun H."/>
            <person name="LaButti K.M."/>
            <person name="Schmutz J."/>
            <person name="Jabbour D."/>
            <person name="Luo H."/>
            <person name="Baker S.E."/>
            <person name="Pisabarro A.G."/>
            <person name="Walton J.D."/>
            <person name="Blanchette R.A."/>
            <person name="Henrissat B."/>
            <person name="Martin F."/>
            <person name="Cullen D."/>
            <person name="Hibbett D.S."/>
            <person name="Grigoriev I.V."/>
        </authorList>
    </citation>
    <scope>NUCLEOTIDE SEQUENCE [LARGE SCALE GENOMIC DNA]</scope>
    <source>
        <strain evidence="3">PC15</strain>
    </source>
</reference>
<dbReference type="OrthoDB" id="10575490at2759"/>
<feature type="compositionally biased region" description="Pro residues" evidence="1">
    <location>
        <begin position="455"/>
        <end position="465"/>
    </location>
</feature>
<feature type="compositionally biased region" description="Basic and acidic residues" evidence="1">
    <location>
        <begin position="68"/>
        <end position="77"/>
    </location>
</feature>
<feature type="region of interest" description="Disordered" evidence="1">
    <location>
        <begin position="523"/>
        <end position="552"/>
    </location>
</feature>
<feature type="region of interest" description="Disordered" evidence="1">
    <location>
        <begin position="91"/>
        <end position="117"/>
    </location>
</feature>
<dbReference type="AlphaFoldDB" id="A0A067P9A1"/>
<evidence type="ECO:0000313" key="2">
    <source>
        <dbReference type="EMBL" id="KDQ32471.1"/>
    </source>
</evidence>
<feature type="region of interest" description="Disordered" evidence="1">
    <location>
        <begin position="420"/>
        <end position="467"/>
    </location>
</feature>
<feature type="compositionally biased region" description="Basic residues" evidence="1">
    <location>
        <begin position="237"/>
        <end position="254"/>
    </location>
</feature>
<feature type="compositionally biased region" description="Low complexity" evidence="1">
    <location>
        <begin position="224"/>
        <end position="236"/>
    </location>
</feature>